<dbReference type="SUPFAM" id="SSF53474">
    <property type="entry name" value="alpha/beta-Hydrolases"/>
    <property type="match status" value="1"/>
</dbReference>
<name>A0ABV4AIC9_9GAMM</name>
<dbReference type="InterPro" id="IPR045556">
    <property type="entry name" value="DUF6351"/>
</dbReference>
<evidence type="ECO:0000256" key="1">
    <source>
        <dbReference type="SAM" id="MobiDB-lite"/>
    </source>
</evidence>
<dbReference type="Proteomes" id="UP001562065">
    <property type="component" value="Unassembled WGS sequence"/>
</dbReference>
<feature type="chain" id="PRO_5047105062" evidence="2">
    <location>
        <begin position="20"/>
        <end position="969"/>
    </location>
</feature>
<protein>
    <submittedName>
        <fullName evidence="4">DUF6351 family protein</fullName>
    </submittedName>
</protein>
<keyword evidence="2" id="KW-0732">Signal</keyword>
<dbReference type="Pfam" id="PF19878">
    <property type="entry name" value="DUF6351"/>
    <property type="match status" value="1"/>
</dbReference>
<accession>A0ABV4AIC9</accession>
<dbReference type="RefSeq" id="WP_369455713.1">
    <property type="nucleotide sequence ID" value="NZ_JBGCUO010000001.1"/>
</dbReference>
<keyword evidence="5" id="KW-1185">Reference proteome</keyword>
<dbReference type="PROSITE" id="PS51257">
    <property type="entry name" value="PROKAR_LIPOPROTEIN"/>
    <property type="match status" value="1"/>
</dbReference>
<feature type="signal peptide" evidence="2">
    <location>
        <begin position="1"/>
        <end position="19"/>
    </location>
</feature>
<organism evidence="4 5">
    <name type="scientific">Isoalcanivorax beigongshangi</name>
    <dbReference type="NCBI Taxonomy" id="3238810"/>
    <lineage>
        <taxon>Bacteria</taxon>
        <taxon>Pseudomonadati</taxon>
        <taxon>Pseudomonadota</taxon>
        <taxon>Gammaproteobacteria</taxon>
        <taxon>Oceanospirillales</taxon>
        <taxon>Alcanivoracaceae</taxon>
        <taxon>Isoalcanivorax</taxon>
    </lineage>
</organism>
<dbReference type="InterPro" id="IPR029058">
    <property type="entry name" value="AB_hydrolase_fold"/>
</dbReference>
<proteinExistence type="predicted"/>
<reference evidence="4 5" key="1">
    <citation type="submission" date="2024-07" db="EMBL/GenBank/DDBJ databases">
        <authorList>
            <person name="Ren Q."/>
        </authorList>
    </citation>
    <scope>NUCLEOTIDE SEQUENCE [LARGE SCALE GENOMIC DNA]</scope>
    <source>
        <strain evidence="4 5">REN37</strain>
    </source>
</reference>
<dbReference type="EMBL" id="JBGCUO010000001">
    <property type="protein sequence ID" value="MEY1662479.1"/>
    <property type="molecule type" value="Genomic_DNA"/>
</dbReference>
<feature type="domain" description="DUF6351" evidence="3">
    <location>
        <begin position="60"/>
        <end position="818"/>
    </location>
</feature>
<evidence type="ECO:0000313" key="5">
    <source>
        <dbReference type="Proteomes" id="UP001562065"/>
    </source>
</evidence>
<evidence type="ECO:0000313" key="4">
    <source>
        <dbReference type="EMBL" id="MEY1662479.1"/>
    </source>
</evidence>
<evidence type="ECO:0000256" key="2">
    <source>
        <dbReference type="SAM" id="SignalP"/>
    </source>
</evidence>
<gene>
    <name evidence="4" type="ORF">AB5I84_10005</name>
</gene>
<feature type="region of interest" description="Disordered" evidence="1">
    <location>
        <begin position="21"/>
        <end position="52"/>
    </location>
</feature>
<evidence type="ECO:0000259" key="3">
    <source>
        <dbReference type="Pfam" id="PF19878"/>
    </source>
</evidence>
<comment type="caution">
    <text evidence="4">The sequence shown here is derived from an EMBL/GenBank/DDBJ whole genome shotgun (WGS) entry which is preliminary data.</text>
</comment>
<sequence>MKKTLCALIALLMLTLVTACGDSSSSRKPSPPDDGNPDTEHPIEEPEPPEPPLVKADGSIEVLSNRADLISGGDALIRVQTADADALQGATLRINGKDAGAMLAAQEDGALVGLVSGLTLGENTLHVRLRDNSYLERTLINHPRGGPVFSGPQVQPWHCPNSDRSQDQYCNQAPEYSFKYLPASVMDSFISKAGEYSSPQDYFSAPVDMLAMMLTGQELLDYDPEQPPKRSSIAKVTSETGVTMPFIVRVEKGVINRDRYQIMALFDPEQPWTALAPQPQWNHKLLVHHGSNVGVEYGMANPPNSDVGNSIIVALARGFVTLSNAQANLGHNANLVTGAESLMMAKEHIIEQYGLLRFTIGTGCSGGAIMQLHVANAYPGIYQGVIVQCAYPDVWTTAVQFADYHLLNKQFSWSLPSAPEDVLLMLKSLLLDPGPVPMISFYGHLPINPIVSDEAFFPGAFPTQDNCRGIQDPSILYDAETNPGGLRCGLVDWMHNQFGVRGSEVWSPAEEAISRGFTATPFDNVGVQYGLKALQLGLITGQQFLDVNRKMGGLDIDFQRQDQRSVADHDALRFAYRSGAINTFQNMNSTAIIDLRGLDPGFAHDAFHSWQFRARLEQNQDDTQNHVIWFGPVPLAGDTLYTTQALLVMNEWLNNVEASDDALTLGEKLRAYKPVQARDRCLSVSSLFDAEHLPPLLSATFTPNPPPLLDLSKIPAAPAQLGKLVDAVTNQVCGLSLEQLTNVSHLLDLPDGGALSNVLGELTRPIDQLLKPITDLQSTLVTTRFGTPRIMAGDDLTTLANKCQLKPVDPADYATAPFLSLTDPAGLAKQLANTMVEGATKPQSIPGLIKGLLPSAITNPLSVVDNLVGLFEKGIKDPTSLPTEVLNTLAMTLTPDPRDFARKVEAIFPDGVCDYSLPPVGAEPTVPWLQYGDAEQVVYGGEPLADESAPASRQGWASPNFGLALPTAH</sequence>